<proteinExistence type="predicted"/>
<reference evidence="2 3" key="1">
    <citation type="submission" date="2020-08" db="EMBL/GenBank/DDBJ databases">
        <title>Novel species isolated from subtropical streams in China.</title>
        <authorList>
            <person name="Lu H."/>
        </authorList>
    </citation>
    <scope>NUCLEOTIDE SEQUENCE [LARGE SCALE GENOMIC DNA]</scope>
    <source>
        <strain evidence="2 3">NL8W</strain>
    </source>
</reference>
<evidence type="ECO:0000313" key="2">
    <source>
        <dbReference type="EMBL" id="MBC3909032.1"/>
    </source>
</evidence>
<keyword evidence="1" id="KW-0812">Transmembrane</keyword>
<organism evidence="2 3">
    <name type="scientific">Undibacterium umbellatum</name>
    <dbReference type="NCBI Taxonomy" id="2762300"/>
    <lineage>
        <taxon>Bacteria</taxon>
        <taxon>Pseudomonadati</taxon>
        <taxon>Pseudomonadota</taxon>
        <taxon>Betaproteobacteria</taxon>
        <taxon>Burkholderiales</taxon>
        <taxon>Oxalobacteraceae</taxon>
        <taxon>Undibacterium</taxon>
    </lineage>
</organism>
<dbReference type="RefSeq" id="WP_186954571.1">
    <property type="nucleotide sequence ID" value="NZ_JACOFX010000008.1"/>
</dbReference>
<evidence type="ECO:0000313" key="3">
    <source>
        <dbReference type="Proteomes" id="UP000646911"/>
    </source>
</evidence>
<gene>
    <name evidence="2" type="ORF">H8L47_15855</name>
</gene>
<name>A0ABR6ZCW8_9BURK</name>
<comment type="caution">
    <text evidence="2">The sequence shown here is derived from an EMBL/GenBank/DDBJ whole genome shotgun (WGS) entry which is preliminary data.</text>
</comment>
<keyword evidence="3" id="KW-1185">Reference proteome</keyword>
<accession>A0ABR6ZCW8</accession>
<dbReference type="Proteomes" id="UP000646911">
    <property type="component" value="Unassembled WGS sequence"/>
</dbReference>
<dbReference type="EMBL" id="JACOFX010000008">
    <property type="protein sequence ID" value="MBC3909032.1"/>
    <property type="molecule type" value="Genomic_DNA"/>
</dbReference>
<feature type="transmembrane region" description="Helical" evidence="1">
    <location>
        <begin position="16"/>
        <end position="40"/>
    </location>
</feature>
<protein>
    <submittedName>
        <fullName evidence="2">Uncharacterized protein</fullName>
    </submittedName>
</protein>
<evidence type="ECO:0000256" key="1">
    <source>
        <dbReference type="SAM" id="Phobius"/>
    </source>
</evidence>
<sequence length="46" mass="5221">MKPTFISELELLLTRFSYLGIGADIASMGLIELWGVYCYLRRHADG</sequence>
<keyword evidence="1" id="KW-1133">Transmembrane helix</keyword>
<keyword evidence="1" id="KW-0472">Membrane</keyword>